<dbReference type="Gene3D" id="3.90.25.10">
    <property type="entry name" value="UDP-galactose 4-epimerase, domain 1"/>
    <property type="match status" value="1"/>
</dbReference>
<evidence type="ECO:0000313" key="2">
    <source>
        <dbReference type="EMBL" id="MBA2891330.1"/>
    </source>
</evidence>
<dbReference type="PANTHER" id="PTHR43162:SF1">
    <property type="entry name" value="PRESTALK A DIFFERENTIATION PROTEIN A"/>
    <property type="match status" value="1"/>
</dbReference>
<dbReference type="AlphaFoldDB" id="A0A7W0CHM0"/>
<dbReference type="RefSeq" id="WP_181610142.1">
    <property type="nucleotide sequence ID" value="NZ_BAABAM010000002.1"/>
</dbReference>
<feature type="domain" description="NAD(P)-binding" evidence="1">
    <location>
        <begin position="6"/>
        <end position="170"/>
    </location>
</feature>
<proteinExistence type="predicted"/>
<protein>
    <submittedName>
        <fullName evidence="2">Uncharacterized protein YbjT (DUF2867 family)</fullName>
    </submittedName>
</protein>
<name>A0A7W0CHM0_9ACTN</name>
<sequence>MILVTGATGNVGRHAVELLASAGVPVRALTRRPAEFPAGVEVVHGDLTDPASLDDALDGVDSVLLIWPGFAASTAAEVVSAVKRHARRVVYLSANLPPDSTMFHVDVERLVRESGLAWTFLRPGGFATNTLSWIDDVRNSGVVRWVYGDAARSLIHEADIAAVAAHVLTSAGHDGQAYVLSGPEAVTQAEQVRLIGEALGVPARWEEVEPDVVIGELASHWGDPDLVRGAVAAWASFVHEPEQVTDTVERLTGRPARSYAEWARDRVTKV</sequence>
<gene>
    <name evidence="2" type="ORF">HNR30_002671</name>
</gene>
<reference evidence="2 3" key="1">
    <citation type="submission" date="2020-07" db="EMBL/GenBank/DDBJ databases">
        <title>Genomic Encyclopedia of Type Strains, Phase IV (KMG-IV): sequencing the most valuable type-strain genomes for metagenomic binning, comparative biology and taxonomic classification.</title>
        <authorList>
            <person name="Goeker M."/>
        </authorList>
    </citation>
    <scope>NUCLEOTIDE SEQUENCE [LARGE SCALE GENOMIC DNA]</scope>
    <source>
        <strain evidence="2 3">DSM 45533</strain>
    </source>
</reference>
<dbReference type="Gene3D" id="3.40.50.720">
    <property type="entry name" value="NAD(P)-binding Rossmann-like Domain"/>
    <property type="match status" value="1"/>
</dbReference>
<dbReference type="InterPro" id="IPR051604">
    <property type="entry name" value="Ergot_Alk_Oxidoreductase"/>
</dbReference>
<dbReference type="InterPro" id="IPR016040">
    <property type="entry name" value="NAD(P)-bd_dom"/>
</dbReference>
<evidence type="ECO:0000313" key="3">
    <source>
        <dbReference type="Proteomes" id="UP000530928"/>
    </source>
</evidence>
<evidence type="ECO:0000259" key="1">
    <source>
        <dbReference type="Pfam" id="PF13460"/>
    </source>
</evidence>
<dbReference type="Pfam" id="PF13460">
    <property type="entry name" value="NAD_binding_10"/>
    <property type="match status" value="1"/>
</dbReference>
<comment type="caution">
    <text evidence="2">The sequence shown here is derived from an EMBL/GenBank/DDBJ whole genome shotgun (WGS) entry which is preliminary data.</text>
</comment>
<dbReference type="EMBL" id="JACDUR010000003">
    <property type="protein sequence ID" value="MBA2891330.1"/>
    <property type="molecule type" value="Genomic_DNA"/>
</dbReference>
<keyword evidence="3" id="KW-1185">Reference proteome</keyword>
<dbReference type="PANTHER" id="PTHR43162">
    <property type="match status" value="1"/>
</dbReference>
<dbReference type="InterPro" id="IPR036291">
    <property type="entry name" value="NAD(P)-bd_dom_sf"/>
</dbReference>
<dbReference type="Proteomes" id="UP000530928">
    <property type="component" value="Unassembled WGS sequence"/>
</dbReference>
<accession>A0A7W0CHM0</accession>
<dbReference type="SUPFAM" id="SSF51735">
    <property type="entry name" value="NAD(P)-binding Rossmann-fold domains"/>
    <property type="match status" value="1"/>
</dbReference>
<organism evidence="2 3">
    <name type="scientific">Nonomuraea soli</name>
    <dbReference type="NCBI Taxonomy" id="1032476"/>
    <lineage>
        <taxon>Bacteria</taxon>
        <taxon>Bacillati</taxon>
        <taxon>Actinomycetota</taxon>
        <taxon>Actinomycetes</taxon>
        <taxon>Streptosporangiales</taxon>
        <taxon>Streptosporangiaceae</taxon>
        <taxon>Nonomuraea</taxon>
    </lineage>
</organism>